<evidence type="ECO:0000313" key="2">
    <source>
        <dbReference type="EMBL" id="QQP38436.1"/>
    </source>
</evidence>
<dbReference type="GO" id="GO:0015347">
    <property type="term" value="F:sodium-independent organic anion transmembrane transporter activity"/>
    <property type="evidence" value="ECO:0007669"/>
    <property type="project" value="TreeGrafter"/>
</dbReference>
<keyword evidence="3" id="KW-1185">Reference proteome</keyword>
<dbReference type="PANTHER" id="PTHR11388:SF100">
    <property type="entry name" value="SOLUTE CARRIER ORGANIC ANION TRANSPORTER FAMILY MEMBER 4A1"/>
    <property type="match status" value="1"/>
</dbReference>
<proteinExistence type="predicted"/>
<evidence type="ECO:0000256" key="1">
    <source>
        <dbReference type="SAM" id="Phobius"/>
    </source>
</evidence>
<keyword evidence="1" id="KW-0472">Membrane</keyword>
<protein>
    <submittedName>
        <fullName evidence="2">Solute carrier organic anion transporter family member</fullName>
    </submittedName>
</protein>
<keyword evidence="1" id="KW-1133">Transmembrane helix</keyword>
<dbReference type="InterPro" id="IPR004156">
    <property type="entry name" value="OATP"/>
</dbReference>
<keyword evidence="1" id="KW-0812">Transmembrane</keyword>
<dbReference type="Pfam" id="PF03137">
    <property type="entry name" value="OATP"/>
    <property type="match status" value="1"/>
</dbReference>
<feature type="transmembrane region" description="Helical" evidence="1">
    <location>
        <begin position="46"/>
        <end position="67"/>
    </location>
</feature>
<name>A0A7T8GVU6_CALRO</name>
<gene>
    <name evidence="2" type="ORF">FKW44_019005</name>
</gene>
<dbReference type="EMBL" id="CP045902">
    <property type="protein sequence ID" value="QQP38436.1"/>
    <property type="molecule type" value="Genomic_DNA"/>
</dbReference>
<organism evidence="2 3">
    <name type="scientific">Caligus rogercresseyi</name>
    <name type="common">Sea louse</name>
    <dbReference type="NCBI Taxonomy" id="217165"/>
    <lineage>
        <taxon>Eukaryota</taxon>
        <taxon>Metazoa</taxon>
        <taxon>Ecdysozoa</taxon>
        <taxon>Arthropoda</taxon>
        <taxon>Crustacea</taxon>
        <taxon>Multicrustacea</taxon>
        <taxon>Hexanauplia</taxon>
        <taxon>Copepoda</taxon>
        <taxon>Siphonostomatoida</taxon>
        <taxon>Caligidae</taxon>
        <taxon>Caligus</taxon>
    </lineage>
</organism>
<evidence type="ECO:0000313" key="3">
    <source>
        <dbReference type="Proteomes" id="UP000595437"/>
    </source>
</evidence>
<dbReference type="GO" id="GO:0016323">
    <property type="term" value="C:basolateral plasma membrane"/>
    <property type="evidence" value="ECO:0007669"/>
    <property type="project" value="TreeGrafter"/>
</dbReference>
<dbReference type="PANTHER" id="PTHR11388">
    <property type="entry name" value="ORGANIC ANION TRANSPORTER"/>
    <property type="match status" value="1"/>
</dbReference>
<dbReference type="GO" id="GO:0043252">
    <property type="term" value="P:sodium-independent organic anion transport"/>
    <property type="evidence" value="ECO:0007669"/>
    <property type="project" value="TreeGrafter"/>
</dbReference>
<sequence>VIGSIPGPMIFGAVLDKGCVLWKPGVCGEDGANCLIYENVTMSISIMTFFFVFKVLGILSYGVALLFSARSKILDEEDEPEKDPSD</sequence>
<reference evidence="3" key="1">
    <citation type="submission" date="2021-01" db="EMBL/GenBank/DDBJ databases">
        <title>Caligus Genome Assembly.</title>
        <authorList>
            <person name="Gallardo-Escarate C."/>
        </authorList>
    </citation>
    <scope>NUCLEOTIDE SEQUENCE [LARGE SCALE GENOMIC DNA]</scope>
</reference>
<dbReference type="OrthoDB" id="5062115at2759"/>
<accession>A0A7T8GVU6</accession>
<dbReference type="Proteomes" id="UP000595437">
    <property type="component" value="Chromosome 13"/>
</dbReference>
<feature type="non-terminal residue" evidence="2">
    <location>
        <position position="1"/>
    </location>
</feature>
<dbReference type="AlphaFoldDB" id="A0A7T8GVU6"/>